<name>A0A0W0RJP5_LEGBO</name>
<dbReference type="Pfam" id="PF13432">
    <property type="entry name" value="TPR_16"/>
    <property type="match status" value="1"/>
</dbReference>
<dbReference type="Proteomes" id="UP000054695">
    <property type="component" value="Unassembled WGS sequence"/>
</dbReference>
<evidence type="ECO:0000259" key="8">
    <source>
        <dbReference type="Pfam" id="PF05420"/>
    </source>
</evidence>
<keyword evidence="3" id="KW-0732">Signal</keyword>
<dbReference type="Pfam" id="PF05420">
    <property type="entry name" value="BCSC_C"/>
    <property type="match status" value="1"/>
</dbReference>
<dbReference type="GO" id="GO:0019867">
    <property type="term" value="C:outer membrane"/>
    <property type="evidence" value="ECO:0007669"/>
    <property type="project" value="InterPro"/>
</dbReference>
<feature type="repeat" description="TPR" evidence="7">
    <location>
        <begin position="344"/>
        <end position="377"/>
    </location>
</feature>
<dbReference type="InterPro" id="IPR019734">
    <property type="entry name" value="TPR_rpt"/>
</dbReference>
<dbReference type="PROSITE" id="PS50005">
    <property type="entry name" value="TPR"/>
    <property type="match status" value="3"/>
</dbReference>
<feature type="domain" description="Cellulose synthase operon C C-terminal" evidence="8">
    <location>
        <begin position="686"/>
        <end position="1016"/>
    </location>
</feature>
<keyword evidence="10" id="KW-1185">Reference proteome</keyword>
<keyword evidence="6" id="KW-0135">Cellulose biosynthesis</keyword>
<evidence type="ECO:0000256" key="5">
    <source>
        <dbReference type="ARBA" id="ARBA00022803"/>
    </source>
</evidence>
<dbReference type="InterPro" id="IPR011990">
    <property type="entry name" value="TPR-like_helical_dom_sf"/>
</dbReference>
<evidence type="ECO:0000256" key="7">
    <source>
        <dbReference type="PROSITE-ProRule" id="PRU00339"/>
    </source>
</evidence>
<comment type="pathway">
    <text evidence="2">Glycan metabolism; bacterial cellulose biosynthesis.</text>
</comment>
<dbReference type="EMBL" id="LNXU01000032">
    <property type="protein sequence ID" value="KTC71253.1"/>
    <property type="molecule type" value="Genomic_DNA"/>
</dbReference>
<dbReference type="RefSeq" id="WP_235810554.1">
    <property type="nucleotide sequence ID" value="NZ_CAAAIY010000002.1"/>
</dbReference>
<accession>A0A0W0RJP5</accession>
<evidence type="ECO:0000256" key="6">
    <source>
        <dbReference type="ARBA" id="ARBA00022916"/>
    </source>
</evidence>
<evidence type="ECO:0000256" key="4">
    <source>
        <dbReference type="ARBA" id="ARBA00022737"/>
    </source>
</evidence>
<comment type="caution">
    <text evidence="9">The sequence shown here is derived from an EMBL/GenBank/DDBJ whole genome shotgun (WGS) entry which is preliminary data.</text>
</comment>
<dbReference type="PATRIC" id="fig|447.4.peg.3012"/>
<evidence type="ECO:0000256" key="2">
    <source>
        <dbReference type="ARBA" id="ARBA00005186"/>
    </source>
</evidence>
<evidence type="ECO:0000256" key="1">
    <source>
        <dbReference type="ARBA" id="ARBA00003476"/>
    </source>
</evidence>
<sequence>MMDFFEFFRESSSHYYGERKNSEKSGRLGAFSLRSRFQLFFLGLLFSLIALKVYAIDINPKQLLLDQVIWGETYYRDDFVKNSLDRLQLIAPNDPEVLEARIKLAIRQKNLILAEELLEELKQKAPDSVEYKQAKMSLLLTQPETNLKLQQARIMAMSGHLDLAKAQYDALFHGVFPTPELSTEYWRIVSRIPSQRQNAFKHLQELYNFLKAHNVYSNNNNQDNWSYALKERLAELWVSGGDTAFQAGNIDWAQKQYQQALILDNRNYDAWVGIGEVAFARKNFVNAEQAFKHALVISPGKGTAVFGLIGIYKRQSLQKALNYLNSLPEDLKSKFKDAQLSLESALLQEQAERLEKANQWKQAIEKYRQALKIDPDNVWLTYHFALVLNHEGQFKKAHDLFKQLIAKQRKNPIQVYAYALYLSSIDQLQQALNHLHTLPQKQWNEGMRQLAERLTTTLILQHAQQLRDSGDNQGAVAYLMSQTQTTPIKLTLADWALLDGEFAKALNYYQDVKTHEPLNADANLGVIESLIALGNKKEAYQLLEQQQNLKLAFNLNMQRRLANAWNAVGNSQKALTIFNHLKQESINVAPSQDSALIFRDAARLETQLRMPKLAQEDYKKAMVQSSITSIWPASNDYYTWLTRNHIEDDWLKRSIRSEAALLYRQQETRITVDEDYWRLPGSAGTSDLRAEDTIAQADWAYSNGRAFFRADKINLGAGSFSPIDGVYFDDFGTCDINGCTTGIKQATKGIGWDGGWQNPLWGFDIGQTPIGFPVKNWIGGINYSGEIRHVGWTITASQRPMTNSLLSFSGTVDPNTGIVWGGVVATGLTLSLSYDRGEAHGFWANIIGSKLTGKNVVSNTRILLLDGYYYKIINEDNRRLSIGITNMVWHYEKNLFGYNLGQGGYFSPNFYVSFSLPINYRRRTANWSYELGGSVTYSRDSTQDMLAYPLPNLIPNFDPSQNFIQKGGPGTGYGYSVLALVERRLGSHFVIGGWIDIQQSTDYTPSHAALFLRYSLEGWQGDMNMPIIPLIPYSNFR</sequence>
<feature type="repeat" description="TPR" evidence="7">
    <location>
        <begin position="234"/>
        <end position="267"/>
    </location>
</feature>
<feature type="repeat" description="TPR" evidence="7">
    <location>
        <begin position="268"/>
        <end position="301"/>
    </location>
</feature>
<keyword evidence="5 7" id="KW-0802">TPR repeat</keyword>
<comment type="function">
    <text evidence="1">Required for maximal bacterial cellulose synthesis.</text>
</comment>
<dbReference type="SUPFAM" id="SSF48452">
    <property type="entry name" value="TPR-like"/>
    <property type="match status" value="2"/>
</dbReference>
<dbReference type="InterPro" id="IPR008410">
    <property type="entry name" value="BCSC_C"/>
</dbReference>
<evidence type="ECO:0000256" key="3">
    <source>
        <dbReference type="ARBA" id="ARBA00022729"/>
    </source>
</evidence>
<dbReference type="PANTHER" id="PTHR12558">
    <property type="entry name" value="CELL DIVISION CYCLE 16,23,27"/>
    <property type="match status" value="1"/>
</dbReference>
<reference evidence="9 10" key="1">
    <citation type="submission" date="2015-11" db="EMBL/GenBank/DDBJ databases">
        <title>Genomic analysis of 38 Legionella species identifies large and diverse effector repertoires.</title>
        <authorList>
            <person name="Burstein D."/>
            <person name="Amaro F."/>
            <person name="Zusman T."/>
            <person name="Lifshitz Z."/>
            <person name="Cohen O."/>
            <person name="Gilbert J.A."/>
            <person name="Pupko T."/>
            <person name="Shuman H.A."/>
            <person name="Segal G."/>
        </authorList>
    </citation>
    <scope>NUCLEOTIDE SEQUENCE [LARGE SCALE GENOMIC DNA]</scope>
    <source>
        <strain evidence="9 10">WIGA</strain>
    </source>
</reference>
<gene>
    <name evidence="9" type="primary">bcsC</name>
    <name evidence="9" type="ORF">Lboz_2830</name>
</gene>
<organism evidence="9 10">
    <name type="scientific">Legionella bozemanae</name>
    <name type="common">Fluoribacter bozemanae</name>
    <dbReference type="NCBI Taxonomy" id="447"/>
    <lineage>
        <taxon>Bacteria</taxon>
        <taxon>Pseudomonadati</taxon>
        <taxon>Pseudomonadota</taxon>
        <taxon>Gammaproteobacteria</taxon>
        <taxon>Legionellales</taxon>
        <taxon>Legionellaceae</taxon>
        <taxon>Legionella</taxon>
    </lineage>
</organism>
<dbReference type="SMART" id="SM00028">
    <property type="entry name" value="TPR"/>
    <property type="match status" value="5"/>
</dbReference>
<dbReference type="GO" id="GO:0030244">
    <property type="term" value="P:cellulose biosynthetic process"/>
    <property type="evidence" value="ECO:0007669"/>
    <property type="project" value="UniProtKB-KW"/>
</dbReference>
<dbReference type="STRING" id="447.Lboz_2830"/>
<dbReference type="PANTHER" id="PTHR12558:SF13">
    <property type="entry name" value="CELL DIVISION CYCLE PROTEIN 27 HOMOLOG"/>
    <property type="match status" value="1"/>
</dbReference>
<evidence type="ECO:0000313" key="9">
    <source>
        <dbReference type="EMBL" id="KTC71253.1"/>
    </source>
</evidence>
<dbReference type="AlphaFoldDB" id="A0A0W0RJP5"/>
<dbReference type="Pfam" id="PF14559">
    <property type="entry name" value="TPR_19"/>
    <property type="match status" value="1"/>
</dbReference>
<proteinExistence type="predicted"/>
<evidence type="ECO:0000313" key="10">
    <source>
        <dbReference type="Proteomes" id="UP000054695"/>
    </source>
</evidence>
<dbReference type="UniPathway" id="UPA00694"/>
<protein>
    <submittedName>
        <fullName evidence="9">Cellulose synthase operon protein C</fullName>
    </submittedName>
</protein>
<dbReference type="Gene3D" id="1.25.40.10">
    <property type="entry name" value="Tetratricopeptide repeat domain"/>
    <property type="match status" value="3"/>
</dbReference>
<keyword evidence="4" id="KW-0677">Repeat</keyword>
<dbReference type="NCBIfam" id="NF008520">
    <property type="entry name" value="PRK11447.1"/>
    <property type="match status" value="1"/>
</dbReference>